<accession>A0A0D2JRX6</accession>
<dbReference type="EMBL" id="KK101213">
    <property type="protein sequence ID" value="KIZ01738.1"/>
    <property type="molecule type" value="Genomic_DNA"/>
</dbReference>
<reference evidence="2 3" key="1">
    <citation type="journal article" date="2013" name="BMC Genomics">
        <title>Reconstruction of the lipid metabolism for the microalga Monoraphidium neglectum from its genome sequence reveals characteristics suitable for biofuel production.</title>
        <authorList>
            <person name="Bogen C."/>
            <person name="Al-Dilaimi A."/>
            <person name="Albersmeier A."/>
            <person name="Wichmann J."/>
            <person name="Grundmann M."/>
            <person name="Rupp O."/>
            <person name="Lauersen K.J."/>
            <person name="Blifernez-Klassen O."/>
            <person name="Kalinowski J."/>
            <person name="Goesmann A."/>
            <person name="Mussgnug J.H."/>
            <person name="Kruse O."/>
        </authorList>
    </citation>
    <scope>NUCLEOTIDE SEQUENCE [LARGE SCALE GENOMIC DNA]</scope>
    <source>
        <strain evidence="2 3">SAG 48.87</strain>
    </source>
</reference>
<feature type="region of interest" description="Disordered" evidence="1">
    <location>
        <begin position="1"/>
        <end position="52"/>
    </location>
</feature>
<feature type="compositionally biased region" description="Polar residues" evidence="1">
    <location>
        <begin position="1"/>
        <end position="25"/>
    </location>
</feature>
<evidence type="ECO:0000256" key="1">
    <source>
        <dbReference type="SAM" id="MobiDB-lite"/>
    </source>
</evidence>
<proteinExistence type="predicted"/>
<feature type="non-terminal residue" evidence="2">
    <location>
        <position position="134"/>
    </location>
</feature>
<organism evidence="2 3">
    <name type="scientific">Monoraphidium neglectum</name>
    <dbReference type="NCBI Taxonomy" id="145388"/>
    <lineage>
        <taxon>Eukaryota</taxon>
        <taxon>Viridiplantae</taxon>
        <taxon>Chlorophyta</taxon>
        <taxon>core chlorophytes</taxon>
        <taxon>Chlorophyceae</taxon>
        <taxon>CS clade</taxon>
        <taxon>Sphaeropleales</taxon>
        <taxon>Selenastraceae</taxon>
        <taxon>Monoraphidium</taxon>
    </lineage>
</organism>
<dbReference type="GeneID" id="25739102"/>
<name>A0A0D2JRX6_9CHLO</name>
<dbReference type="AlphaFoldDB" id="A0A0D2JRX6"/>
<sequence length="134" mass="14643">ASPTLCSTPPRQKTHPRPQSLSSATPFLPAAPPTSSLRTSPASAPTPAAPTNPHCCRWCCCLQTTTLSLRSCPGLYGGRWCMSWRRWRGCWGTGRLTLNMPPPAAGRRAGRCLRPRRDPARQQARCIMTKGFAL</sequence>
<dbReference type="KEGG" id="mng:MNEG_6226"/>
<keyword evidence="3" id="KW-1185">Reference proteome</keyword>
<feature type="non-terminal residue" evidence="2">
    <location>
        <position position="1"/>
    </location>
</feature>
<evidence type="ECO:0000313" key="3">
    <source>
        <dbReference type="Proteomes" id="UP000054498"/>
    </source>
</evidence>
<protein>
    <submittedName>
        <fullName evidence="2">Uncharacterized protein</fullName>
    </submittedName>
</protein>
<feature type="compositionally biased region" description="Low complexity" evidence="1">
    <location>
        <begin position="33"/>
        <end position="52"/>
    </location>
</feature>
<dbReference type="RefSeq" id="XP_013900757.1">
    <property type="nucleotide sequence ID" value="XM_014045303.1"/>
</dbReference>
<evidence type="ECO:0000313" key="2">
    <source>
        <dbReference type="EMBL" id="KIZ01738.1"/>
    </source>
</evidence>
<dbReference type="Proteomes" id="UP000054498">
    <property type="component" value="Unassembled WGS sequence"/>
</dbReference>
<gene>
    <name evidence="2" type="ORF">MNEG_6226</name>
</gene>